<accession>A0A2K8KZ00</accession>
<dbReference type="InterPro" id="IPR011835">
    <property type="entry name" value="GS/SS"/>
</dbReference>
<organism evidence="11 12">
    <name type="scientific">Mariprofundus aestuarium</name>
    <dbReference type="NCBI Taxonomy" id="1921086"/>
    <lineage>
        <taxon>Bacteria</taxon>
        <taxon>Pseudomonadati</taxon>
        <taxon>Pseudomonadota</taxon>
        <taxon>Candidatius Mariprofundia</taxon>
        <taxon>Mariprofundales</taxon>
        <taxon>Mariprofundaceae</taxon>
        <taxon>Mariprofundus</taxon>
    </lineage>
</organism>
<keyword evidence="7 8" id="KW-0320">Glycogen biosynthesis</keyword>
<dbReference type="PANTHER" id="PTHR45825:SF11">
    <property type="entry name" value="ALPHA AMYLASE DOMAIN-CONTAINING PROTEIN"/>
    <property type="match status" value="1"/>
</dbReference>
<dbReference type="Pfam" id="PF08323">
    <property type="entry name" value="Glyco_transf_5"/>
    <property type="match status" value="1"/>
</dbReference>
<keyword evidence="5 8" id="KW-0328">Glycosyltransferase</keyword>
<comment type="catalytic activity">
    <reaction evidence="1 8">
        <text>[(1-&gt;4)-alpha-D-glucosyl](n) + ADP-alpha-D-glucose = [(1-&gt;4)-alpha-D-glucosyl](n+1) + ADP + H(+)</text>
        <dbReference type="Rhea" id="RHEA:18189"/>
        <dbReference type="Rhea" id="RHEA-COMP:9584"/>
        <dbReference type="Rhea" id="RHEA-COMP:9587"/>
        <dbReference type="ChEBI" id="CHEBI:15378"/>
        <dbReference type="ChEBI" id="CHEBI:15444"/>
        <dbReference type="ChEBI" id="CHEBI:57498"/>
        <dbReference type="ChEBI" id="CHEBI:456216"/>
        <dbReference type="EC" id="2.4.1.21"/>
    </reaction>
</comment>
<dbReference type="EC" id="2.4.1.21" evidence="8"/>
<evidence type="ECO:0000259" key="10">
    <source>
        <dbReference type="Pfam" id="PF08323"/>
    </source>
</evidence>
<evidence type="ECO:0000256" key="8">
    <source>
        <dbReference type="HAMAP-Rule" id="MF_00484"/>
    </source>
</evidence>
<dbReference type="InterPro" id="IPR013534">
    <property type="entry name" value="Starch_synth_cat_dom"/>
</dbReference>
<dbReference type="InterPro" id="IPR001296">
    <property type="entry name" value="Glyco_trans_1"/>
</dbReference>
<dbReference type="Pfam" id="PF00534">
    <property type="entry name" value="Glycos_transf_1"/>
    <property type="match status" value="1"/>
</dbReference>
<dbReference type="UniPathway" id="UPA00164"/>
<proteinExistence type="inferred from homology"/>
<feature type="domain" description="Starch synthase catalytic" evidence="10">
    <location>
        <begin position="5"/>
        <end position="243"/>
    </location>
</feature>
<evidence type="ECO:0000256" key="2">
    <source>
        <dbReference type="ARBA" id="ARBA00002764"/>
    </source>
</evidence>
<reference evidence="11 12" key="1">
    <citation type="submission" date="2016-12" db="EMBL/GenBank/DDBJ databases">
        <title>Isolation and genomic insights into novel planktonic Zetaproteobacteria from stratified waters of the Chesapeake Bay.</title>
        <authorList>
            <person name="McAllister S.M."/>
            <person name="Kato S."/>
            <person name="Chan C.S."/>
            <person name="Chiu B.K."/>
            <person name="Field E.K."/>
        </authorList>
    </citation>
    <scope>NUCLEOTIDE SEQUENCE [LARGE SCALE GENOMIC DNA]</scope>
    <source>
        <strain evidence="11 12">CP-5</strain>
    </source>
</reference>
<dbReference type="GO" id="GO:0009011">
    <property type="term" value="F:alpha-1,4-glucan glucosyltransferase (ADP-glucose donor) activity"/>
    <property type="evidence" value="ECO:0007669"/>
    <property type="project" value="UniProtKB-UniRule"/>
</dbReference>
<dbReference type="RefSeq" id="WP_100277836.1">
    <property type="nucleotide sequence ID" value="NZ_CP018799.1"/>
</dbReference>
<dbReference type="GO" id="GO:0004373">
    <property type="term" value="F:alpha-1,4-glucan glucosyltransferase (UDP-glucose donor) activity"/>
    <property type="evidence" value="ECO:0007669"/>
    <property type="project" value="InterPro"/>
</dbReference>
<dbReference type="NCBIfam" id="NF001899">
    <property type="entry name" value="PRK00654.1-2"/>
    <property type="match status" value="1"/>
</dbReference>
<dbReference type="PANTHER" id="PTHR45825">
    <property type="entry name" value="GRANULE-BOUND STARCH SYNTHASE 1, CHLOROPLASTIC/AMYLOPLASTIC"/>
    <property type="match status" value="1"/>
</dbReference>
<keyword evidence="12" id="KW-1185">Reference proteome</keyword>
<feature type="domain" description="Glycosyl transferase family 1" evidence="9">
    <location>
        <begin position="299"/>
        <end position="447"/>
    </location>
</feature>
<sequence>MAKLNIVFIASEASPLAKTGGLADVTGSLPHALQHIGHTVTVILPFFRNQLDKNGIDTTPMNVTIDMWADGIQRLCPLHEANINGLRFILVEQDDLYDREGIYGPAGGAYEDNLLRFVLFDRVALEAAAQLSKKVDIIHCHDWQTGMIPVLLKTQYQHHPMIAHAKTVYTIHNLAYQGNFSAEWIHRLGLPSHHYHPDDFEFHNQINCMKGGIASADAVTTVSPSYAEEIMTPEYGCQLEGFLLNHADKLSGIVNGLDIVDLDPATDDALPANFKAGKTAGKKICKAKLQESCGLEVSEEIPLMVLISRLAEQKGIDLLLANLQRWIDRGYQVIVLGSGDPHSEQALHHIADHNRTQFHFWRGFNEKLARQIYAGGDIFLMPSRFEPCGLGQLMAMRYGTVPVVRATGGLRDTVTDHKVHKSTATGVHFSDATPEAFDEAVEDAISLFRNRTIWARMRSNALKRDSSWEASASAYAELYEKLLN</sequence>
<evidence type="ECO:0000259" key="9">
    <source>
        <dbReference type="Pfam" id="PF00534"/>
    </source>
</evidence>
<evidence type="ECO:0000313" key="11">
    <source>
        <dbReference type="EMBL" id="ATX80012.1"/>
    </source>
</evidence>
<dbReference type="GO" id="GO:0005978">
    <property type="term" value="P:glycogen biosynthetic process"/>
    <property type="evidence" value="ECO:0007669"/>
    <property type="project" value="UniProtKB-UniRule"/>
</dbReference>
<evidence type="ECO:0000313" key="12">
    <source>
        <dbReference type="Proteomes" id="UP000231701"/>
    </source>
</evidence>
<evidence type="ECO:0000256" key="4">
    <source>
        <dbReference type="ARBA" id="ARBA00010281"/>
    </source>
</evidence>
<evidence type="ECO:0000256" key="5">
    <source>
        <dbReference type="ARBA" id="ARBA00022676"/>
    </source>
</evidence>
<dbReference type="EMBL" id="CP018799">
    <property type="protein sequence ID" value="ATX80012.1"/>
    <property type="molecule type" value="Genomic_DNA"/>
</dbReference>
<dbReference type="AlphaFoldDB" id="A0A2K8KZ00"/>
<feature type="binding site" evidence="8">
    <location>
        <position position="18"/>
    </location>
    <ligand>
        <name>ADP-alpha-D-glucose</name>
        <dbReference type="ChEBI" id="CHEBI:57498"/>
    </ligand>
</feature>
<dbReference type="SUPFAM" id="SSF53756">
    <property type="entry name" value="UDP-Glycosyltransferase/glycogen phosphorylase"/>
    <property type="match status" value="1"/>
</dbReference>
<dbReference type="OrthoDB" id="9808590at2"/>
<dbReference type="KEGG" id="maes:Ga0123461_1599"/>
<dbReference type="Gene3D" id="3.40.50.2000">
    <property type="entry name" value="Glycogen Phosphorylase B"/>
    <property type="match status" value="2"/>
</dbReference>
<name>A0A2K8KZ00_MARES</name>
<dbReference type="CDD" id="cd03791">
    <property type="entry name" value="GT5_Glycogen_synthase_DULL1-like"/>
    <property type="match status" value="1"/>
</dbReference>
<dbReference type="Proteomes" id="UP000231701">
    <property type="component" value="Chromosome"/>
</dbReference>
<gene>
    <name evidence="8" type="primary">glgA</name>
    <name evidence="11" type="ORF">Ga0123461_1599</name>
</gene>
<comment type="pathway">
    <text evidence="3 8">Glycan biosynthesis; glycogen biosynthesis.</text>
</comment>
<evidence type="ECO:0000256" key="7">
    <source>
        <dbReference type="ARBA" id="ARBA00023056"/>
    </source>
</evidence>
<dbReference type="NCBIfam" id="TIGR02095">
    <property type="entry name" value="glgA"/>
    <property type="match status" value="1"/>
</dbReference>
<dbReference type="HAMAP" id="MF_00484">
    <property type="entry name" value="Glycogen_synth"/>
    <property type="match status" value="1"/>
</dbReference>
<evidence type="ECO:0000256" key="6">
    <source>
        <dbReference type="ARBA" id="ARBA00022679"/>
    </source>
</evidence>
<evidence type="ECO:0000256" key="1">
    <source>
        <dbReference type="ARBA" id="ARBA00001478"/>
    </source>
</evidence>
<keyword evidence="6 8" id="KW-0808">Transferase</keyword>
<evidence type="ECO:0000256" key="3">
    <source>
        <dbReference type="ARBA" id="ARBA00004964"/>
    </source>
</evidence>
<comment type="function">
    <text evidence="2 8">Synthesizes alpha-1,4-glucan chains using ADP-glucose.</text>
</comment>
<comment type="similarity">
    <text evidence="4 8">Belongs to the glycosyltransferase 1 family. Bacterial/plant glycogen synthase subfamily.</text>
</comment>
<protein>
    <recommendedName>
        <fullName evidence="8">Glycogen synthase</fullName>
        <ecNumber evidence="8">2.4.1.21</ecNumber>
    </recommendedName>
    <alternativeName>
        <fullName evidence="8">Starch [bacterial glycogen] synthase</fullName>
    </alternativeName>
</protein>